<evidence type="ECO:0000256" key="4">
    <source>
        <dbReference type="ARBA" id="ARBA00022691"/>
    </source>
</evidence>
<dbReference type="AlphaFoldDB" id="A0A9D1WSB2"/>
<sequence>MIDALGRRIDYMRLSLTDRCNLRCKYCMPQPVPDIPHPEILRYEEFLRICRCAVELGITKFKLTGGEPLARRGAAEFAARLKALPGVEQVTITTNGLLLRQALPGLVEAGIDGINLSLDTIDPARYAAITGRDQLAEAMAAAEAAAASGVPTKLNAVLLGETAPGLPDLVAWADSLPRPVDVRLIELMPLGCAAGHAGPTQEEALALLRARWPDLRPAPAGERRGNGPASYFLSDTLQGRVGFIAANTHTFCQSCNRVRVTSTGGLKPCLCYAETVDLRALLRAGAGDGQLLEAMERAIFQKPAAHCFSQPERMTEHARMNEIGG</sequence>
<dbReference type="InterPro" id="IPR013785">
    <property type="entry name" value="Aldolase_TIM"/>
</dbReference>
<dbReference type="GO" id="GO:0051539">
    <property type="term" value="F:4 iron, 4 sulfur cluster binding"/>
    <property type="evidence" value="ECO:0007669"/>
    <property type="project" value="UniProtKB-KW"/>
</dbReference>
<evidence type="ECO:0000256" key="11">
    <source>
        <dbReference type="ARBA" id="ARBA00023239"/>
    </source>
</evidence>
<keyword evidence="11 14" id="KW-0456">Lyase</keyword>
<keyword evidence="5" id="KW-0479">Metal-binding</keyword>
<keyword evidence="4" id="KW-0949">S-adenosyl-L-methionine</keyword>
<evidence type="ECO:0000256" key="12">
    <source>
        <dbReference type="ARBA" id="ARBA00048697"/>
    </source>
</evidence>
<dbReference type="CDD" id="cd21117">
    <property type="entry name" value="Twitch_MoaA"/>
    <property type="match status" value="1"/>
</dbReference>
<dbReference type="SMART" id="SM00729">
    <property type="entry name" value="Elp3"/>
    <property type="match status" value="1"/>
</dbReference>
<comment type="caution">
    <text evidence="14">The sequence shown here is derived from an EMBL/GenBank/DDBJ whole genome shotgun (WGS) entry which is preliminary data.</text>
</comment>
<protein>
    <recommendedName>
        <fullName evidence="2">GTP 3',8-cyclase</fullName>
        <ecNumber evidence="2">4.1.99.22</ecNumber>
    </recommendedName>
</protein>
<evidence type="ECO:0000259" key="13">
    <source>
        <dbReference type="PROSITE" id="PS51918"/>
    </source>
</evidence>
<dbReference type="NCBIfam" id="TIGR02666">
    <property type="entry name" value="moaA"/>
    <property type="match status" value="1"/>
</dbReference>
<evidence type="ECO:0000313" key="15">
    <source>
        <dbReference type="Proteomes" id="UP000886800"/>
    </source>
</evidence>
<keyword evidence="6" id="KW-0547">Nucleotide-binding</keyword>
<dbReference type="GO" id="GO:0005525">
    <property type="term" value="F:GTP binding"/>
    <property type="evidence" value="ECO:0007669"/>
    <property type="project" value="UniProtKB-KW"/>
</dbReference>
<evidence type="ECO:0000256" key="3">
    <source>
        <dbReference type="ARBA" id="ARBA00022485"/>
    </source>
</evidence>
<dbReference type="InterPro" id="IPR007197">
    <property type="entry name" value="rSAM"/>
</dbReference>
<dbReference type="InterPro" id="IPR000385">
    <property type="entry name" value="MoaA_NifB_PqqE_Fe-S-bd_CS"/>
</dbReference>
<dbReference type="Pfam" id="PF04055">
    <property type="entry name" value="Radical_SAM"/>
    <property type="match status" value="1"/>
</dbReference>
<dbReference type="SFLD" id="SFLDG01386">
    <property type="entry name" value="main_SPASM_domain-containing"/>
    <property type="match status" value="1"/>
</dbReference>
<keyword evidence="10" id="KW-0501">Molybdenum cofactor biosynthesis</keyword>
<dbReference type="InterPro" id="IPR058240">
    <property type="entry name" value="rSAM_sf"/>
</dbReference>
<dbReference type="EC" id="4.1.99.22" evidence="2"/>
<dbReference type="PANTHER" id="PTHR22960">
    <property type="entry name" value="MOLYBDOPTERIN COFACTOR SYNTHESIS PROTEIN A"/>
    <property type="match status" value="1"/>
</dbReference>
<dbReference type="GO" id="GO:0046872">
    <property type="term" value="F:metal ion binding"/>
    <property type="evidence" value="ECO:0007669"/>
    <property type="project" value="UniProtKB-KW"/>
</dbReference>
<evidence type="ECO:0000256" key="7">
    <source>
        <dbReference type="ARBA" id="ARBA00023004"/>
    </source>
</evidence>
<comment type="catalytic activity">
    <reaction evidence="12">
        <text>GTP + AH2 + S-adenosyl-L-methionine = (8S)-3',8-cyclo-7,8-dihydroguanosine 5'-triphosphate + 5'-deoxyadenosine + L-methionine + A + H(+)</text>
        <dbReference type="Rhea" id="RHEA:49576"/>
        <dbReference type="ChEBI" id="CHEBI:13193"/>
        <dbReference type="ChEBI" id="CHEBI:15378"/>
        <dbReference type="ChEBI" id="CHEBI:17319"/>
        <dbReference type="ChEBI" id="CHEBI:17499"/>
        <dbReference type="ChEBI" id="CHEBI:37565"/>
        <dbReference type="ChEBI" id="CHEBI:57844"/>
        <dbReference type="ChEBI" id="CHEBI:59789"/>
        <dbReference type="ChEBI" id="CHEBI:131766"/>
        <dbReference type="EC" id="4.1.99.22"/>
    </reaction>
</comment>
<dbReference type="Pfam" id="PF06463">
    <property type="entry name" value="Mob_synth_C"/>
    <property type="match status" value="1"/>
</dbReference>
<gene>
    <name evidence="14" type="primary">moaA</name>
    <name evidence="14" type="ORF">H9736_07055</name>
</gene>
<dbReference type="GO" id="GO:0006777">
    <property type="term" value="P:Mo-molybdopterin cofactor biosynthetic process"/>
    <property type="evidence" value="ECO:0007669"/>
    <property type="project" value="UniProtKB-KW"/>
</dbReference>
<evidence type="ECO:0000256" key="1">
    <source>
        <dbReference type="ARBA" id="ARBA00001966"/>
    </source>
</evidence>
<evidence type="ECO:0000256" key="10">
    <source>
        <dbReference type="ARBA" id="ARBA00023150"/>
    </source>
</evidence>
<evidence type="ECO:0000256" key="8">
    <source>
        <dbReference type="ARBA" id="ARBA00023014"/>
    </source>
</evidence>
<evidence type="ECO:0000256" key="9">
    <source>
        <dbReference type="ARBA" id="ARBA00023134"/>
    </source>
</evidence>
<dbReference type="InterPro" id="IPR040064">
    <property type="entry name" value="MoaA-like"/>
</dbReference>
<evidence type="ECO:0000313" key="14">
    <source>
        <dbReference type="EMBL" id="HIX65992.1"/>
    </source>
</evidence>
<proteinExistence type="predicted"/>
<keyword evidence="9" id="KW-0342">GTP-binding</keyword>
<dbReference type="InterPro" id="IPR010505">
    <property type="entry name" value="MoaA_twitch"/>
</dbReference>
<keyword evidence="8" id="KW-0411">Iron-sulfur</keyword>
<evidence type="ECO:0000256" key="2">
    <source>
        <dbReference type="ARBA" id="ARBA00012167"/>
    </source>
</evidence>
<dbReference type="InterPro" id="IPR006638">
    <property type="entry name" value="Elp3/MiaA/NifB-like_rSAM"/>
</dbReference>
<organism evidence="14 15">
    <name type="scientific">Candidatus Anaerotruncus excrementipullorum</name>
    <dbReference type="NCBI Taxonomy" id="2838465"/>
    <lineage>
        <taxon>Bacteria</taxon>
        <taxon>Bacillati</taxon>
        <taxon>Bacillota</taxon>
        <taxon>Clostridia</taxon>
        <taxon>Eubacteriales</taxon>
        <taxon>Oscillospiraceae</taxon>
        <taxon>Anaerotruncus</taxon>
    </lineage>
</organism>
<dbReference type="CDD" id="cd01335">
    <property type="entry name" value="Radical_SAM"/>
    <property type="match status" value="1"/>
</dbReference>
<dbReference type="SFLD" id="SFLDG01383">
    <property type="entry name" value="cyclic_pyranopterin_phosphate"/>
    <property type="match status" value="1"/>
</dbReference>
<dbReference type="Proteomes" id="UP000886800">
    <property type="component" value="Unassembled WGS sequence"/>
</dbReference>
<dbReference type="InterPro" id="IPR013483">
    <property type="entry name" value="MoaA"/>
</dbReference>
<feature type="domain" description="Radical SAM core" evidence="13">
    <location>
        <begin position="4"/>
        <end position="223"/>
    </location>
</feature>
<dbReference type="PANTHER" id="PTHR22960:SF0">
    <property type="entry name" value="MOLYBDENUM COFACTOR BIOSYNTHESIS PROTEIN 1"/>
    <property type="match status" value="1"/>
</dbReference>
<keyword evidence="7" id="KW-0408">Iron</keyword>
<dbReference type="EMBL" id="DXES01000154">
    <property type="protein sequence ID" value="HIX65992.1"/>
    <property type="molecule type" value="Genomic_DNA"/>
</dbReference>
<dbReference type="GO" id="GO:0061799">
    <property type="term" value="F:cyclic pyranopterin monophosphate synthase activity"/>
    <property type="evidence" value="ECO:0007669"/>
    <property type="project" value="TreeGrafter"/>
</dbReference>
<dbReference type="Gene3D" id="3.20.20.70">
    <property type="entry name" value="Aldolase class I"/>
    <property type="match status" value="1"/>
</dbReference>
<dbReference type="SFLD" id="SFLDG01067">
    <property type="entry name" value="SPASM/twitch_domain_containing"/>
    <property type="match status" value="1"/>
</dbReference>
<dbReference type="PROSITE" id="PS01305">
    <property type="entry name" value="MOAA_NIFB_PQQE"/>
    <property type="match status" value="1"/>
</dbReference>
<accession>A0A9D1WSB2</accession>
<evidence type="ECO:0000256" key="6">
    <source>
        <dbReference type="ARBA" id="ARBA00022741"/>
    </source>
</evidence>
<dbReference type="SUPFAM" id="SSF102114">
    <property type="entry name" value="Radical SAM enzymes"/>
    <property type="match status" value="1"/>
</dbReference>
<dbReference type="SFLD" id="SFLDS00029">
    <property type="entry name" value="Radical_SAM"/>
    <property type="match status" value="1"/>
</dbReference>
<reference evidence="14" key="2">
    <citation type="submission" date="2021-04" db="EMBL/GenBank/DDBJ databases">
        <authorList>
            <person name="Gilroy R."/>
        </authorList>
    </citation>
    <scope>NUCLEOTIDE SEQUENCE</scope>
    <source>
        <strain evidence="14">CHK188-5543</strain>
    </source>
</reference>
<evidence type="ECO:0000256" key="5">
    <source>
        <dbReference type="ARBA" id="ARBA00022723"/>
    </source>
</evidence>
<name>A0A9D1WSB2_9FIRM</name>
<comment type="cofactor">
    <cofactor evidence="1">
        <name>[4Fe-4S] cluster</name>
        <dbReference type="ChEBI" id="CHEBI:49883"/>
    </cofactor>
</comment>
<dbReference type="InterPro" id="IPR050105">
    <property type="entry name" value="MoCo_biosynth_MoaA/MoaC"/>
</dbReference>
<reference evidence="14" key="1">
    <citation type="journal article" date="2021" name="PeerJ">
        <title>Extensive microbial diversity within the chicken gut microbiome revealed by metagenomics and culture.</title>
        <authorList>
            <person name="Gilroy R."/>
            <person name="Ravi A."/>
            <person name="Getino M."/>
            <person name="Pursley I."/>
            <person name="Horton D.L."/>
            <person name="Alikhan N.F."/>
            <person name="Baker D."/>
            <person name="Gharbi K."/>
            <person name="Hall N."/>
            <person name="Watson M."/>
            <person name="Adriaenssens E.M."/>
            <person name="Foster-Nyarko E."/>
            <person name="Jarju S."/>
            <person name="Secka A."/>
            <person name="Antonio M."/>
            <person name="Oren A."/>
            <person name="Chaudhuri R.R."/>
            <person name="La Ragione R."/>
            <person name="Hildebrand F."/>
            <person name="Pallen M.J."/>
        </authorList>
    </citation>
    <scope>NUCLEOTIDE SEQUENCE</scope>
    <source>
        <strain evidence="14">CHK188-5543</strain>
    </source>
</reference>
<dbReference type="GO" id="GO:0061798">
    <property type="term" value="F:GTP 3',8'-cyclase activity"/>
    <property type="evidence" value="ECO:0007669"/>
    <property type="project" value="UniProtKB-EC"/>
</dbReference>
<dbReference type="PROSITE" id="PS51918">
    <property type="entry name" value="RADICAL_SAM"/>
    <property type="match status" value="1"/>
</dbReference>
<keyword evidence="3" id="KW-0004">4Fe-4S</keyword>